<evidence type="ECO:0000313" key="1">
    <source>
        <dbReference type="EMBL" id="KKM23835.1"/>
    </source>
</evidence>
<accession>A0A0F9L8F9</accession>
<sequence>MDMRSWEATGQLDQLKREWEQARDLESLVAAAEELAPNFQDPKRTPKGVRLKLIDLIRDGDVGPMRDNGSLDPTQKGPRIERTVDSDGSPVLTSRSANITNVKELLEFARQRGCAHDLEEWQITAFKENVWTVTAKINGELVPADNWSVYAKFGLQRPIERVQVFAEEAKADILADMSTRDSEWFRRVSEVREYTDPHLLELHLADFHLCSLAWAEETGADWDLSIQRRMFKEAVEDLLTKASRFEVDQILWVAGNDFFNSDNIHGTTAAGTPQDMDTRYQK</sequence>
<comment type="caution">
    <text evidence="1">The sequence shown here is derived from an EMBL/GenBank/DDBJ whole genome shotgun (WGS) entry which is preliminary data.</text>
</comment>
<reference evidence="1" key="1">
    <citation type="journal article" date="2015" name="Nature">
        <title>Complex archaea that bridge the gap between prokaryotes and eukaryotes.</title>
        <authorList>
            <person name="Spang A."/>
            <person name="Saw J.H."/>
            <person name="Jorgensen S.L."/>
            <person name="Zaremba-Niedzwiedzka K."/>
            <person name="Martijn J."/>
            <person name="Lind A.E."/>
            <person name="van Eijk R."/>
            <person name="Schleper C."/>
            <person name="Guy L."/>
            <person name="Ettema T.J."/>
        </authorList>
    </citation>
    <scope>NUCLEOTIDE SEQUENCE</scope>
</reference>
<gene>
    <name evidence="1" type="ORF">LCGC14_1611210</name>
</gene>
<proteinExistence type="predicted"/>
<feature type="non-terminal residue" evidence="1">
    <location>
        <position position="282"/>
    </location>
</feature>
<dbReference type="EMBL" id="LAZR01013045">
    <property type="protein sequence ID" value="KKM23835.1"/>
    <property type="molecule type" value="Genomic_DNA"/>
</dbReference>
<name>A0A0F9L8F9_9ZZZZ</name>
<organism evidence="1">
    <name type="scientific">marine sediment metagenome</name>
    <dbReference type="NCBI Taxonomy" id="412755"/>
    <lineage>
        <taxon>unclassified sequences</taxon>
        <taxon>metagenomes</taxon>
        <taxon>ecological metagenomes</taxon>
    </lineage>
</organism>
<dbReference type="AlphaFoldDB" id="A0A0F9L8F9"/>
<protein>
    <submittedName>
        <fullName evidence="1">Uncharacterized protein</fullName>
    </submittedName>
</protein>